<evidence type="ECO:0000313" key="2">
    <source>
        <dbReference type="Proteomes" id="UP000216101"/>
    </source>
</evidence>
<name>A0A266QAB3_9GAMM</name>
<dbReference type="Proteomes" id="UP000216101">
    <property type="component" value="Unassembled WGS sequence"/>
</dbReference>
<sequence>MYDFLDEKNLYAESFGLWITGLFGNIPAFCRKDIGIAEHKAIFFYLLDKWLREGRIVFCSPDAPLEEVWDDNPSNIVSYLKDRWPESVKDRDDIELTVYLHEIPAILWVGDNGVLVGS</sequence>
<keyword evidence="2" id="KW-1185">Reference proteome</keyword>
<dbReference type="Gene3D" id="1.10.3510.10">
    <property type="entry name" value="NMB0513-like"/>
    <property type="match status" value="1"/>
</dbReference>
<accession>A0A266QAB3</accession>
<comment type="caution">
    <text evidence="1">The sequence shown here is derived from an EMBL/GenBank/DDBJ whole genome shotgun (WGS) entry which is preliminary data.</text>
</comment>
<dbReference type="RefSeq" id="WP_094984003.1">
    <property type="nucleotide sequence ID" value="NZ_NHNI01000001.1"/>
</dbReference>
<dbReference type="EMBL" id="NHNI01000001">
    <property type="protein sequence ID" value="OZY86301.1"/>
    <property type="molecule type" value="Genomic_DNA"/>
</dbReference>
<dbReference type="SUPFAM" id="SSF160472">
    <property type="entry name" value="NMB0513-like"/>
    <property type="match status" value="1"/>
</dbReference>
<evidence type="ECO:0008006" key="3">
    <source>
        <dbReference type="Google" id="ProtNLM"/>
    </source>
</evidence>
<proteinExistence type="predicted"/>
<evidence type="ECO:0000313" key="1">
    <source>
        <dbReference type="EMBL" id="OZY86301.1"/>
    </source>
</evidence>
<gene>
    <name evidence="1" type="ORF">CBP51_04545</name>
</gene>
<organism evidence="1 2">
    <name type="scientific">Cellvibrio mixtus</name>
    <dbReference type="NCBI Taxonomy" id="39650"/>
    <lineage>
        <taxon>Bacteria</taxon>
        <taxon>Pseudomonadati</taxon>
        <taxon>Pseudomonadota</taxon>
        <taxon>Gammaproteobacteria</taxon>
        <taxon>Cellvibrionales</taxon>
        <taxon>Cellvibrionaceae</taxon>
        <taxon>Cellvibrio</taxon>
    </lineage>
</organism>
<dbReference type="InterPro" id="IPR023138">
    <property type="entry name" value="NMB0513-like_sf"/>
</dbReference>
<reference evidence="2" key="1">
    <citation type="submission" date="2017-05" db="EMBL/GenBank/DDBJ databases">
        <authorList>
            <person name="Barney B.M."/>
        </authorList>
    </citation>
    <scope>NUCLEOTIDE SEQUENCE [LARGE SCALE GENOMIC DNA]</scope>
    <source>
        <strain evidence="2">PSBB022</strain>
    </source>
</reference>
<dbReference type="AlphaFoldDB" id="A0A266QAB3"/>
<protein>
    <recommendedName>
        <fullName evidence="3">DUF596 domain-containing protein</fullName>
    </recommendedName>
</protein>